<dbReference type="SUPFAM" id="SSF52075">
    <property type="entry name" value="Outer arm dynein light chain 1"/>
    <property type="match status" value="1"/>
</dbReference>
<dbReference type="GO" id="GO:0005737">
    <property type="term" value="C:cytoplasm"/>
    <property type="evidence" value="ECO:0000318"/>
    <property type="project" value="GO_Central"/>
</dbReference>
<evidence type="ECO:0000256" key="9">
    <source>
        <dbReference type="ARBA" id="ARBA00023306"/>
    </source>
</evidence>
<dbReference type="AlphaFoldDB" id="B3RJF9"/>
<comment type="function">
    <text evidence="10">Required for the organization of the mitotic spindle. Maintains the structural integrity of centrosomes during mitosis.</text>
</comment>
<organism evidence="15 16">
    <name type="scientific">Trichoplax adhaerens</name>
    <name type="common">Trichoplax reptans</name>
    <dbReference type="NCBI Taxonomy" id="10228"/>
    <lineage>
        <taxon>Eukaryota</taxon>
        <taxon>Metazoa</taxon>
        <taxon>Placozoa</taxon>
        <taxon>Uniplacotomia</taxon>
        <taxon>Trichoplacea</taxon>
        <taxon>Trichoplacidae</taxon>
        <taxon>Trichoplax</taxon>
    </lineage>
</organism>
<evidence type="ECO:0000256" key="3">
    <source>
        <dbReference type="ARBA" id="ARBA00022614"/>
    </source>
</evidence>
<dbReference type="PROSITE" id="PS51450">
    <property type="entry name" value="LRR"/>
    <property type="match status" value="4"/>
</dbReference>
<comment type="similarity">
    <text evidence="11">Belongs to the LRRCC1 family.</text>
</comment>
<evidence type="ECO:0000256" key="4">
    <source>
        <dbReference type="ARBA" id="ARBA00022618"/>
    </source>
</evidence>
<keyword evidence="16" id="KW-1185">Reference proteome</keyword>
<feature type="compositionally biased region" description="Basic and acidic residues" evidence="14">
    <location>
        <begin position="321"/>
        <end position="348"/>
    </location>
</feature>
<evidence type="ECO:0000256" key="12">
    <source>
        <dbReference type="ARBA" id="ARBA00067351"/>
    </source>
</evidence>
<dbReference type="Gene3D" id="3.80.10.10">
    <property type="entry name" value="Ribonuclease Inhibitor"/>
    <property type="match status" value="2"/>
</dbReference>
<comment type="subcellular location">
    <subcellularLocation>
        <location evidence="1">Cytoplasm</location>
        <location evidence="1">Cytoskeleton</location>
        <location evidence="1">Microtubule organizing center</location>
        <location evidence="1">Centrosome</location>
        <location evidence="1">Centriole</location>
    </subcellularLocation>
</comment>
<keyword evidence="9" id="KW-0131">Cell cycle</keyword>
<keyword evidence="7 13" id="KW-0175">Coiled coil</keyword>
<evidence type="ECO:0000256" key="14">
    <source>
        <dbReference type="SAM" id="MobiDB-lite"/>
    </source>
</evidence>
<feature type="coiled-coil region" evidence="13">
    <location>
        <begin position="419"/>
        <end position="488"/>
    </location>
</feature>
<feature type="region of interest" description="Disordered" evidence="14">
    <location>
        <begin position="320"/>
        <end position="370"/>
    </location>
</feature>
<dbReference type="GO" id="GO:0051301">
    <property type="term" value="P:cell division"/>
    <property type="evidence" value="ECO:0007669"/>
    <property type="project" value="UniProtKB-KW"/>
</dbReference>
<dbReference type="Proteomes" id="UP000009022">
    <property type="component" value="Unassembled WGS sequence"/>
</dbReference>
<feature type="coiled-coil region" evidence="13">
    <location>
        <begin position="535"/>
        <end position="577"/>
    </location>
</feature>
<accession>B3RJF9</accession>
<dbReference type="STRING" id="10228.B3RJF9"/>
<dbReference type="FunFam" id="3.80.10.10:FF:000171">
    <property type="entry name" value="Leucine rich repeat and coiled-coil centrosomal protein 1"/>
    <property type="match status" value="1"/>
</dbReference>
<protein>
    <recommendedName>
        <fullName evidence="12">Leucine-rich repeat and coiled-coil domain-containing protein 1</fullName>
    </recommendedName>
</protein>
<keyword evidence="5" id="KW-0677">Repeat</keyword>
<dbReference type="OMA" id="QPDRENG"/>
<dbReference type="FunCoup" id="B3RJF9">
    <property type="interactions" value="330"/>
</dbReference>
<evidence type="ECO:0000256" key="11">
    <source>
        <dbReference type="ARBA" id="ARBA00061329"/>
    </source>
</evidence>
<dbReference type="PANTHER" id="PTHR15454:SF56">
    <property type="entry name" value="PROTEIN PHOSPHATASE 1 REGULATORY SUBUNIT 7-RELATED"/>
    <property type="match status" value="1"/>
</dbReference>
<dbReference type="GO" id="GO:0005814">
    <property type="term" value="C:centriole"/>
    <property type="evidence" value="ECO:0007669"/>
    <property type="project" value="UniProtKB-SubCell"/>
</dbReference>
<keyword evidence="2" id="KW-0963">Cytoplasm</keyword>
<evidence type="ECO:0000256" key="7">
    <source>
        <dbReference type="ARBA" id="ARBA00023054"/>
    </source>
</evidence>
<dbReference type="InParanoid" id="B3RJF9"/>
<dbReference type="SMART" id="SM00365">
    <property type="entry name" value="LRR_SD22"/>
    <property type="match status" value="3"/>
</dbReference>
<dbReference type="RefSeq" id="XP_002108289.1">
    <property type="nucleotide sequence ID" value="XM_002108253.1"/>
</dbReference>
<evidence type="ECO:0000256" key="5">
    <source>
        <dbReference type="ARBA" id="ARBA00022737"/>
    </source>
</evidence>
<keyword evidence="8" id="KW-0206">Cytoskeleton</keyword>
<evidence type="ECO:0000256" key="10">
    <source>
        <dbReference type="ARBA" id="ARBA00054059"/>
    </source>
</evidence>
<dbReference type="eggNOG" id="KOG0531">
    <property type="taxonomic scope" value="Eukaryota"/>
</dbReference>
<dbReference type="OrthoDB" id="7451790at2759"/>
<evidence type="ECO:0000313" key="16">
    <source>
        <dbReference type="Proteomes" id="UP000009022"/>
    </source>
</evidence>
<dbReference type="GeneID" id="6749504"/>
<evidence type="ECO:0000256" key="8">
    <source>
        <dbReference type="ARBA" id="ARBA00023212"/>
    </source>
</evidence>
<dbReference type="EMBL" id="DS985241">
    <property type="protein sequence ID" value="EDV29087.1"/>
    <property type="molecule type" value="Genomic_DNA"/>
</dbReference>
<dbReference type="FunFam" id="3.80.10.10:FF:000148">
    <property type="entry name" value="Leucine rich repeat and coiled-coil centrosomal protein 1"/>
    <property type="match status" value="1"/>
</dbReference>
<evidence type="ECO:0000256" key="2">
    <source>
        <dbReference type="ARBA" id="ARBA00022490"/>
    </source>
</evidence>
<dbReference type="PhylomeDB" id="B3RJF9"/>
<dbReference type="CTD" id="6749504"/>
<keyword evidence="4" id="KW-0132">Cell division</keyword>
<dbReference type="PANTHER" id="PTHR15454">
    <property type="entry name" value="NISCHARIN RELATED"/>
    <property type="match status" value="1"/>
</dbReference>
<evidence type="ECO:0000313" key="15">
    <source>
        <dbReference type="EMBL" id="EDV29087.1"/>
    </source>
</evidence>
<keyword evidence="3" id="KW-0433">Leucine-rich repeat</keyword>
<dbReference type="Pfam" id="PF13855">
    <property type="entry name" value="LRR_8"/>
    <property type="match status" value="1"/>
</dbReference>
<evidence type="ECO:0000256" key="13">
    <source>
        <dbReference type="SAM" id="Coils"/>
    </source>
</evidence>
<feature type="coiled-coil region" evidence="13">
    <location>
        <begin position="693"/>
        <end position="794"/>
    </location>
</feature>
<gene>
    <name evidence="15" type="ORF">TRIADDRAFT_52611</name>
</gene>
<dbReference type="HOGENOM" id="CLU_011297_1_0_1"/>
<dbReference type="InterPro" id="IPR001611">
    <property type="entry name" value="Leu-rich_rpt"/>
</dbReference>
<feature type="compositionally biased region" description="Basic residues" evidence="14">
    <location>
        <begin position="349"/>
        <end position="363"/>
    </location>
</feature>
<keyword evidence="6" id="KW-0498">Mitosis</keyword>
<dbReference type="KEGG" id="tad:TRIADDRAFT_52611"/>
<proteinExistence type="inferred from homology"/>
<name>B3RJF9_TRIAD</name>
<sequence length="801" mass="93127">MDEDNKKQLCLIDEGINSLHDLKLDPKLTILNLHCNRIKQIENLLFLHQLYHLDLSSNSITQIAGLDSLVSLRILNLACNKIKVVENLQNLRLLTKLNLAYNEIDDVSGFQDMAGPDYRISHIDLRANFIRNLSHLINCISNLSNIRELQFQHGSEELSDNPMCKQDGYREKIFQALQPLEILDGFDRSGKLAAEFDNKDVPGVEEYLEYLMSTSSSSSVKEAAFQVKTPKINAAIDKFYQRGTKLISEVEDNKFQKEYDLNEDTDGIDDQLPPAMKPLIVIKNEKKSIISKTIRKSSENTAESTDENYAKYWSLQTTSASDDRRNNLQRETSSKENIESDHEKFNRHMEKKKPSLKKSNLRKTKSERLRRPQPLKMNIVHLGDNRDSIDKEGSIPANITILKELDAEKERRWKAEMAARKLVDHIQNLQRKLSASEKTRYLAIDTSAKLQRIVEKEHNEKIEEQQKLLELQSNLEQVQQQLEACKASEEDRKSEKESMEKAYANLEISAREQFLAKDKDIKVLQDKVRDMSTLVAEANAAKDSYQKKYAELEKTIVDQAEENRKQMSKMISRDSSEFQEAINRERVHERERFDILVNQMQERIATPHGRYACILLSCLNPFLTTFISNVKIAKINSRQLLKRLKEKDREIADLNEWINKAVRLDAEEYDSLSLQFERCVSERNSLKLDYEKKAASENRLKSLLSRLVKMTEEQRTRLNEVKLQNSELKRRMTECEKRFTSQINLTTLIEKNCKELQEDNMKLTTKVTRLRGENEGLKNENERLRNEVADKGQLTRMKYFS</sequence>
<dbReference type="InterPro" id="IPR032675">
    <property type="entry name" value="LRR_dom_sf"/>
</dbReference>
<reference evidence="15 16" key="1">
    <citation type="journal article" date="2008" name="Nature">
        <title>The Trichoplax genome and the nature of placozoans.</title>
        <authorList>
            <person name="Srivastava M."/>
            <person name="Begovic E."/>
            <person name="Chapman J."/>
            <person name="Putnam N.H."/>
            <person name="Hellsten U."/>
            <person name="Kawashima T."/>
            <person name="Kuo A."/>
            <person name="Mitros T."/>
            <person name="Salamov A."/>
            <person name="Carpenter M.L."/>
            <person name="Signorovitch A.Y."/>
            <person name="Moreno M.A."/>
            <person name="Kamm K."/>
            <person name="Grimwood J."/>
            <person name="Schmutz J."/>
            <person name="Shapiro H."/>
            <person name="Grigoriev I.V."/>
            <person name="Buss L.W."/>
            <person name="Schierwater B."/>
            <person name="Dellaporta S.L."/>
            <person name="Rokhsar D.S."/>
        </authorList>
    </citation>
    <scope>NUCLEOTIDE SEQUENCE [LARGE SCALE GENOMIC DNA]</scope>
    <source>
        <strain evidence="15 16">Grell-BS-1999</strain>
    </source>
</reference>
<evidence type="ECO:0000256" key="6">
    <source>
        <dbReference type="ARBA" id="ARBA00022776"/>
    </source>
</evidence>
<evidence type="ECO:0000256" key="1">
    <source>
        <dbReference type="ARBA" id="ARBA00004114"/>
    </source>
</evidence>